<name>A0A544TJS7_9BACI</name>
<protein>
    <recommendedName>
        <fullName evidence="1">Cupin type-2 domain-containing protein</fullName>
    </recommendedName>
</protein>
<dbReference type="SUPFAM" id="SSF51182">
    <property type="entry name" value="RmlC-like cupins"/>
    <property type="match status" value="1"/>
</dbReference>
<dbReference type="AlphaFoldDB" id="A0A544TJS7"/>
<accession>A0A544TJS7</accession>
<feature type="domain" description="Cupin type-2" evidence="1">
    <location>
        <begin position="35"/>
        <end position="95"/>
    </location>
</feature>
<proteinExistence type="predicted"/>
<gene>
    <name evidence="2" type="ORF">FG383_03875</name>
</gene>
<dbReference type="InterPro" id="IPR011051">
    <property type="entry name" value="RmlC_Cupin_sf"/>
</dbReference>
<dbReference type="Proteomes" id="UP000318937">
    <property type="component" value="Unassembled WGS sequence"/>
</dbReference>
<keyword evidence="3" id="KW-1185">Reference proteome</keyword>
<dbReference type="InterPro" id="IPR013096">
    <property type="entry name" value="Cupin_2"/>
</dbReference>
<dbReference type="Gene3D" id="2.60.120.10">
    <property type="entry name" value="Jelly Rolls"/>
    <property type="match status" value="1"/>
</dbReference>
<evidence type="ECO:0000313" key="3">
    <source>
        <dbReference type="Proteomes" id="UP000318937"/>
    </source>
</evidence>
<dbReference type="PANTHER" id="PTHR37694">
    <property type="entry name" value="SLR8022 PROTEIN"/>
    <property type="match status" value="1"/>
</dbReference>
<dbReference type="Pfam" id="PF07883">
    <property type="entry name" value="Cupin_2"/>
    <property type="match status" value="1"/>
</dbReference>
<comment type="caution">
    <text evidence="2">The sequence shown here is derived from an EMBL/GenBank/DDBJ whole genome shotgun (WGS) entry which is preliminary data.</text>
</comment>
<reference evidence="2 3" key="1">
    <citation type="submission" date="2019-05" db="EMBL/GenBank/DDBJ databases">
        <title>Psychrobacillus vulpis sp. nov., a new species isolated from feces of a red fox that inhabits in The Tablas de Daimiel Natural Park, Albacete, Spain.</title>
        <authorList>
            <person name="Rodriguez M."/>
            <person name="Reina J.C."/>
            <person name="Bejar V."/>
            <person name="Llamas I."/>
        </authorList>
    </citation>
    <scope>NUCLEOTIDE SEQUENCE [LARGE SCALE GENOMIC DNA]</scope>
    <source>
        <strain evidence="2 3">NHI-2</strain>
    </source>
</reference>
<organism evidence="2 3">
    <name type="scientific">Psychrobacillus soli</name>
    <dbReference type="NCBI Taxonomy" id="1543965"/>
    <lineage>
        <taxon>Bacteria</taxon>
        <taxon>Bacillati</taxon>
        <taxon>Bacillota</taxon>
        <taxon>Bacilli</taxon>
        <taxon>Bacillales</taxon>
        <taxon>Bacillaceae</taxon>
        <taxon>Psychrobacillus</taxon>
    </lineage>
</organism>
<dbReference type="EMBL" id="VDGG01000006">
    <property type="protein sequence ID" value="TQR17714.1"/>
    <property type="molecule type" value="Genomic_DNA"/>
</dbReference>
<dbReference type="InterPro" id="IPR014710">
    <property type="entry name" value="RmlC-like_jellyroll"/>
</dbReference>
<evidence type="ECO:0000313" key="2">
    <source>
        <dbReference type="EMBL" id="TQR17714.1"/>
    </source>
</evidence>
<sequence>MNLIETPYLLEEKEKHVSKVVQFDNYQVMNIQLRSGEEIKEHDAKEYVLIVVRKGKILFTVDGVEQLVTTGHILHMNPLEKHALKAMEDADVIVIKIGN</sequence>
<dbReference type="OrthoDB" id="5243866at2"/>
<evidence type="ECO:0000259" key="1">
    <source>
        <dbReference type="Pfam" id="PF07883"/>
    </source>
</evidence>
<dbReference type="RefSeq" id="WP_142605540.1">
    <property type="nucleotide sequence ID" value="NZ_VDGG01000006.1"/>
</dbReference>
<dbReference type="PANTHER" id="PTHR37694:SF1">
    <property type="entry name" value="SLR8022 PROTEIN"/>
    <property type="match status" value="1"/>
</dbReference>